<protein>
    <submittedName>
        <fullName evidence="1">Uncharacterized protein</fullName>
    </submittedName>
</protein>
<comment type="caution">
    <text evidence="1">The sequence shown here is derived from an EMBL/GenBank/DDBJ whole genome shotgun (WGS) entry which is preliminary data.</text>
</comment>
<dbReference type="AlphaFoldDB" id="A0A9W8E9F2"/>
<name>A0A9W8E9F2_9FUNG</name>
<dbReference type="InterPro" id="IPR001544">
    <property type="entry name" value="Aminotrans_IV"/>
</dbReference>
<organism evidence="1 2">
    <name type="scientific">Dispira parvispora</name>
    <dbReference type="NCBI Taxonomy" id="1520584"/>
    <lineage>
        <taxon>Eukaryota</taxon>
        <taxon>Fungi</taxon>
        <taxon>Fungi incertae sedis</taxon>
        <taxon>Zoopagomycota</taxon>
        <taxon>Kickxellomycotina</taxon>
        <taxon>Dimargaritomycetes</taxon>
        <taxon>Dimargaritales</taxon>
        <taxon>Dimargaritaceae</taxon>
        <taxon>Dispira</taxon>
    </lineage>
</organism>
<keyword evidence="2" id="KW-1185">Reference proteome</keyword>
<accession>A0A9W8E9F2</accession>
<sequence>MYFYCLELWLLKEHLTRILAAATEFAQLYHDDYFSTPPSRSELQAKLVEYASSVTYTSNPSENALPLTGWKIKLLLDYRGQTTLEHIPLNTTLSSPRGIVLAKQPVEDTHSIFVRCKTTRRKVYQDAWQSFGLPRPDIFDVILWNLEKRVTEGCISNIAVEIPDECTGALVWKTPALSAGLLNGCLRQSYLARGKMVEADLTIEDLVDAARANQRIICFNSVRGDVPVRLILDDNNSDVTC</sequence>
<dbReference type="Proteomes" id="UP001150925">
    <property type="component" value="Unassembled WGS sequence"/>
</dbReference>
<dbReference type="Pfam" id="PF01063">
    <property type="entry name" value="Aminotran_4"/>
    <property type="match status" value="1"/>
</dbReference>
<dbReference type="Gene3D" id="3.20.10.10">
    <property type="entry name" value="D-amino Acid Aminotransferase, subunit A, domain 2"/>
    <property type="match status" value="1"/>
</dbReference>
<dbReference type="InterPro" id="IPR036038">
    <property type="entry name" value="Aminotransferase-like"/>
</dbReference>
<dbReference type="SUPFAM" id="SSF56752">
    <property type="entry name" value="D-aminoacid aminotransferase-like PLP-dependent enzymes"/>
    <property type="match status" value="1"/>
</dbReference>
<dbReference type="GO" id="GO:0003824">
    <property type="term" value="F:catalytic activity"/>
    <property type="evidence" value="ECO:0007669"/>
    <property type="project" value="InterPro"/>
</dbReference>
<gene>
    <name evidence="1" type="ORF">IWQ62_000249</name>
</gene>
<proteinExistence type="predicted"/>
<evidence type="ECO:0000313" key="1">
    <source>
        <dbReference type="EMBL" id="KAJ1970011.1"/>
    </source>
</evidence>
<dbReference type="EMBL" id="JANBPY010000009">
    <property type="protein sequence ID" value="KAJ1970011.1"/>
    <property type="molecule type" value="Genomic_DNA"/>
</dbReference>
<dbReference type="OrthoDB" id="64220at2759"/>
<reference evidence="1" key="1">
    <citation type="submission" date="2022-07" db="EMBL/GenBank/DDBJ databases">
        <title>Phylogenomic reconstructions and comparative analyses of Kickxellomycotina fungi.</title>
        <authorList>
            <person name="Reynolds N.K."/>
            <person name="Stajich J.E."/>
            <person name="Barry K."/>
            <person name="Grigoriev I.V."/>
            <person name="Crous P."/>
            <person name="Smith M.E."/>
        </authorList>
    </citation>
    <scope>NUCLEOTIDE SEQUENCE</scope>
    <source>
        <strain evidence="1">RSA 1196</strain>
    </source>
</reference>
<dbReference type="InterPro" id="IPR043132">
    <property type="entry name" value="BCAT-like_C"/>
</dbReference>
<evidence type="ECO:0000313" key="2">
    <source>
        <dbReference type="Proteomes" id="UP001150925"/>
    </source>
</evidence>